<dbReference type="EMBL" id="MRZV01000308">
    <property type="protein sequence ID" value="PIK52950.1"/>
    <property type="molecule type" value="Genomic_DNA"/>
</dbReference>
<evidence type="ECO:0000313" key="3">
    <source>
        <dbReference type="Proteomes" id="UP000230750"/>
    </source>
</evidence>
<dbReference type="InterPro" id="IPR007110">
    <property type="entry name" value="Ig-like_dom"/>
</dbReference>
<name>A0A2G8KYG4_STIJA</name>
<evidence type="ECO:0000313" key="2">
    <source>
        <dbReference type="EMBL" id="PIK52950.1"/>
    </source>
</evidence>
<reference evidence="2 3" key="1">
    <citation type="journal article" date="2017" name="PLoS Biol.">
        <title>The sea cucumber genome provides insights into morphological evolution and visceral regeneration.</title>
        <authorList>
            <person name="Zhang X."/>
            <person name="Sun L."/>
            <person name="Yuan J."/>
            <person name="Sun Y."/>
            <person name="Gao Y."/>
            <person name="Zhang L."/>
            <person name="Li S."/>
            <person name="Dai H."/>
            <person name="Hamel J.F."/>
            <person name="Liu C."/>
            <person name="Yu Y."/>
            <person name="Liu S."/>
            <person name="Lin W."/>
            <person name="Guo K."/>
            <person name="Jin S."/>
            <person name="Xu P."/>
            <person name="Storey K.B."/>
            <person name="Huan P."/>
            <person name="Zhang T."/>
            <person name="Zhou Y."/>
            <person name="Zhang J."/>
            <person name="Lin C."/>
            <person name="Li X."/>
            <person name="Xing L."/>
            <person name="Huo D."/>
            <person name="Sun M."/>
            <person name="Wang L."/>
            <person name="Mercier A."/>
            <person name="Li F."/>
            <person name="Yang H."/>
            <person name="Xiang J."/>
        </authorList>
    </citation>
    <scope>NUCLEOTIDE SEQUENCE [LARGE SCALE GENOMIC DNA]</scope>
    <source>
        <strain evidence="2">Shaxun</strain>
        <tissue evidence="2">Muscle</tissue>
    </source>
</reference>
<sequence>MQLKNIKEHIDVVKVLMRKYAVIGDVYTLISSKPFCKSSIEIGPYIFDDQIDLIEMNCTSEDGIPQVTMSNHIIQGNKTTDVTSISTKTTSSHPHPSKTLSFSSYFNSSFNNSVFVCNVSQQLPATYNQSYQGSCSFGPILFLPLFSVAVTPSEIIFSKVKNHILKCTSNVSEVNLSWTRIPTHWKYDIKESDASIELTVLDTGSDVCSVNIHNVLVTTEI</sequence>
<accession>A0A2G8KYG4</accession>
<protein>
    <recommendedName>
        <fullName evidence="1">Ig-like domain-containing protein</fullName>
    </recommendedName>
</protein>
<dbReference type="PROSITE" id="PS50835">
    <property type="entry name" value="IG_LIKE"/>
    <property type="match status" value="1"/>
</dbReference>
<keyword evidence="3" id="KW-1185">Reference proteome</keyword>
<feature type="domain" description="Ig-like" evidence="1">
    <location>
        <begin position="144"/>
        <end position="218"/>
    </location>
</feature>
<comment type="caution">
    <text evidence="2">The sequence shown here is derived from an EMBL/GenBank/DDBJ whole genome shotgun (WGS) entry which is preliminary data.</text>
</comment>
<gene>
    <name evidence="2" type="ORF">BSL78_10153</name>
</gene>
<organism evidence="2 3">
    <name type="scientific">Stichopus japonicus</name>
    <name type="common">Sea cucumber</name>
    <dbReference type="NCBI Taxonomy" id="307972"/>
    <lineage>
        <taxon>Eukaryota</taxon>
        <taxon>Metazoa</taxon>
        <taxon>Echinodermata</taxon>
        <taxon>Eleutherozoa</taxon>
        <taxon>Echinozoa</taxon>
        <taxon>Holothuroidea</taxon>
        <taxon>Aspidochirotacea</taxon>
        <taxon>Aspidochirotida</taxon>
        <taxon>Stichopodidae</taxon>
        <taxon>Apostichopus</taxon>
    </lineage>
</organism>
<dbReference type="Proteomes" id="UP000230750">
    <property type="component" value="Unassembled WGS sequence"/>
</dbReference>
<proteinExistence type="predicted"/>
<evidence type="ECO:0000259" key="1">
    <source>
        <dbReference type="PROSITE" id="PS50835"/>
    </source>
</evidence>
<dbReference type="AlphaFoldDB" id="A0A2G8KYG4"/>